<evidence type="ECO:0000313" key="3">
    <source>
        <dbReference type="EMBL" id="EEK17362.1"/>
    </source>
</evidence>
<accession>C2MA76</accession>
<evidence type="ECO:0000256" key="1">
    <source>
        <dbReference type="SAM" id="Phobius"/>
    </source>
</evidence>
<dbReference type="RefSeq" id="WP_007364793.1">
    <property type="nucleotide sequence ID" value="NZ_ACLR01000069.1"/>
</dbReference>
<dbReference type="AlphaFoldDB" id="C2MA76"/>
<proteinExistence type="predicted"/>
<dbReference type="PANTHER" id="PTHR33371">
    <property type="entry name" value="INTERMEMBRANE PHOSPHOLIPID TRANSPORT SYSTEM BINDING PROTEIN MLAD-RELATED"/>
    <property type="match status" value="1"/>
</dbReference>
<dbReference type="EMBL" id="ACLR01000069">
    <property type="protein sequence ID" value="EEK17362.1"/>
    <property type="molecule type" value="Genomic_DNA"/>
</dbReference>
<feature type="transmembrane region" description="Helical" evidence="1">
    <location>
        <begin position="12"/>
        <end position="31"/>
    </location>
</feature>
<dbReference type="Pfam" id="PF02470">
    <property type="entry name" value="MlaD"/>
    <property type="match status" value="1"/>
</dbReference>
<dbReference type="InterPro" id="IPR052336">
    <property type="entry name" value="MlaD_Phospholipid_Transporter"/>
</dbReference>
<protein>
    <submittedName>
        <fullName evidence="3">Putative virulence factor Mce family protein</fullName>
    </submittedName>
</protein>
<feature type="domain" description="Mce/MlaD" evidence="2">
    <location>
        <begin position="41"/>
        <end position="114"/>
    </location>
</feature>
<sequence>MPQNRLTRQTVKIGFFTLLAILILYLGITYLKGLSIAGLSKTYYVSMNDVTGVNVATRVFVNGYKVGSVRKIEYDYAHNGKAVLTLTLDPKVQLPQGTTVQVAQTLLSGAIVNLLLPALETGAYLHAKDTIPMSTERSAMSLEQLQSEFVPRISATLSRMDSVLLQANTILSNPNIEPTLADVRQSAQHINASSAQLQRSLSSLPKIMERIDHTSANVESFASRLDSLRLQETISNLESTSRELKSFTQRLNQSNGTVGRLLNEDGLYNRIDSVTTSLDALIRDIKANPKKYVKLSLF</sequence>
<evidence type="ECO:0000313" key="4">
    <source>
        <dbReference type="Proteomes" id="UP000003303"/>
    </source>
</evidence>
<keyword evidence="1" id="KW-1133">Transmembrane helix</keyword>
<dbReference type="InterPro" id="IPR003399">
    <property type="entry name" value="Mce/MlaD"/>
</dbReference>
<dbReference type="OrthoDB" id="9769132at2"/>
<gene>
    <name evidence="3" type="ORF">PORUE0001_0027</name>
</gene>
<reference evidence="3 4" key="1">
    <citation type="submission" date="2009-04" db="EMBL/GenBank/DDBJ databases">
        <authorList>
            <person name="Sebastian Y."/>
            <person name="Madupu R."/>
            <person name="Durkin A.S."/>
            <person name="Torralba M."/>
            <person name="Methe B."/>
            <person name="Sutton G.G."/>
            <person name="Strausberg R.L."/>
            <person name="Nelson K.E."/>
        </authorList>
    </citation>
    <scope>NUCLEOTIDE SEQUENCE [LARGE SCALE GENOMIC DNA]</scope>
    <source>
        <strain evidence="3 4">60-3</strain>
    </source>
</reference>
<keyword evidence="1" id="KW-0812">Transmembrane</keyword>
<evidence type="ECO:0000259" key="2">
    <source>
        <dbReference type="Pfam" id="PF02470"/>
    </source>
</evidence>
<dbReference type="PANTHER" id="PTHR33371:SF4">
    <property type="entry name" value="INTERMEMBRANE PHOSPHOLIPID TRANSPORT SYSTEM BINDING PROTEIN MLAD"/>
    <property type="match status" value="1"/>
</dbReference>
<dbReference type="eggNOG" id="COG1463">
    <property type="taxonomic scope" value="Bacteria"/>
</dbReference>
<comment type="caution">
    <text evidence="3">The sequence shown here is derived from an EMBL/GenBank/DDBJ whole genome shotgun (WGS) entry which is preliminary data.</text>
</comment>
<dbReference type="STRING" id="596327.PORUE0001_0027"/>
<keyword evidence="1" id="KW-0472">Membrane</keyword>
<organism evidence="3 4">
    <name type="scientific">Porphyromonas uenonis 60-3</name>
    <dbReference type="NCBI Taxonomy" id="596327"/>
    <lineage>
        <taxon>Bacteria</taxon>
        <taxon>Pseudomonadati</taxon>
        <taxon>Bacteroidota</taxon>
        <taxon>Bacteroidia</taxon>
        <taxon>Bacteroidales</taxon>
        <taxon>Porphyromonadaceae</taxon>
        <taxon>Porphyromonas</taxon>
    </lineage>
</organism>
<dbReference type="Proteomes" id="UP000003303">
    <property type="component" value="Unassembled WGS sequence"/>
</dbReference>
<keyword evidence="4" id="KW-1185">Reference proteome</keyword>
<name>C2MA76_9PORP</name>